<accession>A0A518EQ14</accession>
<dbReference type="GO" id="GO:0006508">
    <property type="term" value="P:proteolysis"/>
    <property type="evidence" value="ECO:0007669"/>
    <property type="project" value="UniProtKB-KW"/>
</dbReference>
<keyword evidence="3" id="KW-0378">Hydrolase</keyword>
<dbReference type="RefSeq" id="WP_145196126.1">
    <property type="nucleotide sequence ID" value="NZ_CP036434.1"/>
</dbReference>
<evidence type="ECO:0000256" key="4">
    <source>
        <dbReference type="ARBA" id="ARBA00022833"/>
    </source>
</evidence>
<evidence type="ECO:0000313" key="7">
    <source>
        <dbReference type="EMBL" id="QDV06168.1"/>
    </source>
</evidence>
<proteinExistence type="predicted"/>
<dbReference type="GO" id="GO:0008235">
    <property type="term" value="F:metalloexopeptidase activity"/>
    <property type="evidence" value="ECO:0007669"/>
    <property type="project" value="TreeGrafter"/>
</dbReference>
<dbReference type="CDD" id="cd08070">
    <property type="entry name" value="MPN_like"/>
    <property type="match status" value="1"/>
</dbReference>
<dbReference type="OrthoDB" id="9802958at2"/>
<name>A0A518EQ14_9BACT</name>
<evidence type="ECO:0000256" key="2">
    <source>
        <dbReference type="ARBA" id="ARBA00022723"/>
    </source>
</evidence>
<keyword evidence="5" id="KW-0482">Metalloprotease</keyword>
<dbReference type="EMBL" id="CP036434">
    <property type="protein sequence ID" value="QDV06168.1"/>
    <property type="molecule type" value="Genomic_DNA"/>
</dbReference>
<keyword evidence="8" id="KW-1185">Reference proteome</keyword>
<evidence type="ECO:0000256" key="1">
    <source>
        <dbReference type="ARBA" id="ARBA00022670"/>
    </source>
</evidence>
<dbReference type="PANTHER" id="PTHR34858:SF1">
    <property type="entry name" value="CYSO-CYSTEINE PEPTIDASE"/>
    <property type="match status" value="1"/>
</dbReference>
<dbReference type="SMART" id="SM00232">
    <property type="entry name" value="JAB_MPN"/>
    <property type="match status" value="1"/>
</dbReference>
<dbReference type="Proteomes" id="UP000320390">
    <property type="component" value="Chromosome"/>
</dbReference>
<evidence type="ECO:0000259" key="6">
    <source>
        <dbReference type="SMART" id="SM00232"/>
    </source>
</evidence>
<evidence type="ECO:0000256" key="5">
    <source>
        <dbReference type="ARBA" id="ARBA00023049"/>
    </source>
</evidence>
<dbReference type="Pfam" id="PF14464">
    <property type="entry name" value="Prok-JAB"/>
    <property type="match status" value="1"/>
</dbReference>
<dbReference type="Gene3D" id="3.40.140.10">
    <property type="entry name" value="Cytidine Deaminase, domain 2"/>
    <property type="match status" value="1"/>
</dbReference>
<keyword evidence="2" id="KW-0479">Metal-binding</keyword>
<dbReference type="AlphaFoldDB" id="A0A518EQ14"/>
<reference evidence="7 8" key="1">
    <citation type="submission" date="2019-02" db="EMBL/GenBank/DDBJ databases">
        <title>Deep-cultivation of Planctomycetes and their phenomic and genomic characterization uncovers novel biology.</title>
        <authorList>
            <person name="Wiegand S."/>
            <person name="Jogler M."/>
            <person name="Boedeker C."/>
            <person name="Pinto D."/>
            <person name="Vollmers J."/>
            <person name="Rivas-Marin E."/>
            <person name="Kohn T."/>
            <person name="Peeters S.H."/>
            <person name="Heuer A."/>
            <person name="Rast P."/>
            <person name="Oberbeckmann S."/>
            <person name="Bunk B."/>
            <person name="Jeske O."/>
            <person name="Meyerdierks A."/>
            <person name="Storesund J.E."/>
            <person name="Kallscheuer N."/>
            <person name="Luecker S."/>
            <person name="Lage O.M."/>
            <person name="Pohl T."/>
            <person name="Merkel B.J."/>
            <person name="Hornburger P."/>
            <person name="Mueller R.-W."/>
            <person name="Bruemmer F."/>
            <person name="Labrenz M."/>
            <person name="Spormann A.M."/>
            <person name="Op den Camp H."/>
            <person name="Overmann J."/>
            <person name="Amann R."/>
            <person name="Jetten M.S.M."/>
            <person name="Mascher T."/>
            <person name="Medema M.H."/>
            <person name="Devos D.P."/>
            <person name="Kaster A.-K."/>
            <person name="Ovreas L."/>
            <person name="Rohde M."/>
            <person name="Galperin M.Y."/>
            <person name="Jogler C."/>
        </authorList>
    </citation>
    <scope>NUCLEOTIDE SEQUENCE [LARGE SCALE GENOMIC DNA]</scope>
    <source>
        <strain evidence="7 8">Poly30</strain>
    </source>
</reference>
<keyword evidence="1" id="KW-0645">Protease</keyword>
<dbReference type="FunFam" id="3.40.140.10:FF:000085">
    <property type="entry name" value="Mov34/MPN/PAD-1 family protein"/>
    <property type="match status" value="1"/>
</dbReference>
<sequence length="139" mass="15073">MKPLRLSAEVCAAIAEESQAAYPREACGLLLGSRGHDRDEATVAARCRNLAAAPKRFEVHPEDFLAAELRAEDEGLIVLGVWHSHPDEPAIPSESDRAGAYSSWCYVIAEARGGSIGSVRAWQLEAGRFEERVLETSAP</sequence>
<organism evidence="7 8">
    <name type="scientific">Saltatorellus ferox</name>
    <dbReference type="NCBI Taxonomy" id="2528018"/>
    <lineage>
        <taxon>Bacteria</taxon>
        <taxon>Pseudomonadati</taxon>
        <taxon>Planctomycetota</taxon>
        <taxon>Planctomycetia</taxon>
        <taxon>Planctomycetia incertae sedis</taxon>
        <taxon>Saltatorellus</taxon>
    </lineage>
</organism>
<dbReference type="SUPFAM" id="SSF102712">
    <property type="entry name" value="JAB1/MPN domain"/>
    <property type="match status" value="1"/>
</dbReference>
<gene>
    <name evidence="7" type="ORF">Poly30_16730</name>
</gene>
<keyword evidence="4" id="KW-0862">Zinc</keyword>
<evidence type="ECO:0000256" key="3">
    <source>
        <dbReference type="ARBA" id="ARBA00022801"/>
    </source>
</evidence>
<dbReference type="InterPro" id="IPR000555">
    <property type="entry name" value="JAMM/MPN+_dom"/>
</dbReference>
<dbReference type="GO" id="GO:0008270">
    <property type="term" value="F:zinc ion binding"/>
    <property type="evidence" value="ECO:0007669"/>
    <property type="project" value="TreeGrafter"/>
</dbReference>
<dbReference type="PANTHER" id="PTHR34858">
    <property type="entry name" value="CYSO-CYSTEINE PEPTIDASE"/>
    <property type="match status" value="1"/>
</dbReference>
<protein>
    <recommendedName>
        <fullName evidence="6">JAB1/MPN/MOV34 metalloenzyme domain-containing protein</fullName>
    </recommendedName>
</protein>
<dbReference type="InterPro" id="IPR028090">
    <property type="entry name" value="JAB_dom_prok"/>
</dbReference>
<dbReference type="InterPro" id="IPR051929">
    <property type="entry name" value="VirAsm_ModProt"/>
</dbReference>
<feature type="domain" description="JAB1/MPN/MOV34 metalloenzyme" evidence="6">
    <location>
        <begin position="3"/>
        <end position="134"/>
    </location>
</feature>
<evidence type="ECO:0000313" key="8">
    <source>
        <dbReference type="Proteomes" id="UP000320390"/>
    </source>
</evidence>